<dbReference type="RefSeq" id="WP_099644787.1">
    <property type="nucleotide sequence ID" value="NZ_KZ319287.1"/>
</dbReference>
<evidence type="ECO:0000313" key="1">
    <source>
        <dbReference type="EMBL" id="PHQ31247.1"/>
    </source>
</evidence>
<evidence type="ECO:0000313" key="2">
    <source>
        <dbReference type="Proteomes" id="UP000229433"/>
    </source>
</evidence>
<dbReference type="EMBL" id="NQXA01000001">
    <property type="protein sequence ID" value="PHQ31247.1"/>
    <property type="molecule type" value="Genomic_DNA"/>
</dbReference>
<proteinExistence type="predicted"/>
<evidence type="ECO:0008006" key="3">
    <source>
        <dbReference type="Google" id="ProtNLM"/>
    </source>
</evidence>
<dbReference type="OrthoDB" id="5526158at2"/>
<comment type="caution">
    <text evidence="1">The sequence shown here is derived from an EMBL/GenBank/DDBJ whole genome shotgun (WGS) entry which is preliminary data.</text>
</comment>
<gene>
    <name evidence="1" type="ORF">CJ305_03245</name>
</gene>
<dbReference type="AlphaFoldDB" id="A0A2G1VWS8"/>
<organism evidence="1 2">
    <name type="scientific">Leeuwenhoekiella nanhaiensis</name>
    <dbReference type="NCBI Taxonomy" id="1655491"/>
    <lineage>
        <taxon>Bacteria</taxon>
        <taxon>Pseudomonadati</taxon>
        <taxon>Bacteroidota</taxon>
        <taxon>Flavobacteriia</taxon>
        <taxon>Flavobacteriales</taxon>
        <taxon>Flavobacteriaceae</taxon>
        <taxon>Leeuwenhoekiella</taxon>
    </lineage>
</organism>
<reference evidence="1 2" key="1">
    <citation type="submission" date="2017-08" db="EMBL/GenBank/DDBJ databases">
        <title>The whole genome shortgun sequences of strain Leeuwenhoekiella nanhaiensis G18 from the South China Sea.</title>
        <authorList>
            <person name="Liu Q."/>
        </authorList>
    </citation>
    <scope>NUCLEOTIDE SEQUENCE [LARGE SCALE GENOMIC DNA]</scope>
    <source>
        <strain evidence="1 2">G18</strain>
    </source>
</reference>
<accession>A0A2G1VWS8</accession>
<keyword evidence="2" id="KW-1185">Reference proteome</keyword>
<sequence>MRKLLFIAVSVFTVLLISCDADQESTREQDLAYLNQLLSEIELLANSKDCTDATEWEFTGIGSKSCGGYTGFIAYHKDIDTELLFQKIEEHIEAQTIYNQKWGVAGDCAVTVEPTGVVCEEGKAVLTY</sequence>
<protein>
    <recommendedName>
        <fullName evidence="3">Lipoprotein</fullName>
    </recommendedName>
</protein>
<dbReference type="Proteomes" id="UP000229433">
    <property type="component" value="Unassembled WGS sequence"/>
</dbReference>
<dbReference type="PROSITE" id="PS51257">
    <property type="entry name" value="PROKAR_LIPOPROTEIN"/>
    <property type="match status" value="1"/>
</dbReference>
<name>A0A2G1VWS8_9FLAO</name>